<evidence type="ECO:0000256" key="8">
    <source>
        <dbReference type="SAM" id="Phobius"/>
    </source>
</evidence>
<dbReference type="AlphaFoldDB" id="A0A9P8PHZ0"/>
<evidence type="ECO:0000256" key="6">
    <source>
        <dbReference type="ARBA" id="ARBA00023136"/>
    </source>
</evidence>
<dbReference type="GO" id="GO:0005886">
    <property type="term" value="C:plasma membrane"/>
    <property type="evidence" value="ECO:0007669"/>
    <property type="project" value="TreeGrafter"/>
</dbReference>
<evidence type="ECO:0000256" key="3">
    <source>
        <dbReference type="ARBA" id="ARBA00022448"/>
    </source>
</evidence>
<proteinExistence type="inferred from homology"/>
<dbReference type="Proteomes" id="UP000774326">
    <property type="component" value="Unassembled WGS sequence"/>
</dbReference>
<keyword evidence="4 7" id="KW-0812">Transmembrane</keyword>
<keyword evidence="5 8" id="KW-1133">Transmembrane helix</keyword>
<keyword evidence="6 8" id="KW-0472">Membrane</keyword>
<evidence type="ECO:0000313" key="10">
    <source>
        <dbReference type="Proteomes" id="UP000774326"/>
    </source>
</evidence>
<feature type="transmembrane region" description="Helical" evidence="8">
    <location>
        <begin position="207"/>
        <end position="228"/>
    </location>
</feature>
<reference evidence="9" key="2">
    <citation type="submission" date="2021-01" db="EMBL/GenBank/DDBJ databases">
        <authorList>
            <person name="Schikora-Tamarit M.A."/>
        </authorList>
    </citation>
    <scope>NUCLEOTIDE SEQUENCE</scope>
    <source>
        <strain evidence="9">CBS2887</strain>
    </source>
</reference>
<comment type="similarity">
    <text evidence="2 7">Belongs to the MIP/aquaporin (TC 1.A.8) family.</text>
</comment>
<gene>
    <name evidence="9" type="ORF">WICPIJ_010112</name>
</gene>
<protein>
    <recommendedName>
        <fullName evidence="11">Aquaporin</fullName>
    </recommendedName>
</protein>
<evidence type="ECO:0000256" key="2">
    <source>
        <dbReference type="ARBA" id="ARBA00006175"/>
    </source>
</evidence>
<organism evidence="9 10">
    <name type="scientific">Wickerhamomyces pijperi</name>
    <name type="common">Yeast</name>
    <name type="synonym">Pichia pijperi</name>
    <dbReference type="NCBI Taxonomy" id="599730"/>
    <lineage>
        <taxon>Eukaryota</taxon>
        <taxon>Fungi</taxon>
        <taxon>Dikarya</taxon>
        <taxon>Ascomycota</taxon>
        <taxon>Saccharomycotina</taxon>
        <taxon>Saccharomycetes</taxon>
        <taxon>Phaffomycetales</taxon>
        <taxon>Wickerhamomycetaceae</taxon>
        <taxon>Wickerhamomyces</taxon>
    </lineage>
</organism>
<dbReference type="GO" id="GO:0015250">
    <property type="term" value="F:water channel activity"/>
    <property type="evidence" value="ECO:0007669"/>
    <property type="project" value="TreeGrafter"/>
</dbReference>
<dbReference type="OrthoDB" id="3222at2759"/>
<evidence type="ECO:0000313" key="9">
    <source>
        <dbReference type="EMBL" id="KAH3672157.1"/>
    </source>
</evidence>
<dbReference type="Gene3D" id="1.20.1080.10">
    <property type="entry name" value="Glycerol uptake facilitator protein"/>
    <property type="match status" value="1"/>
</dbReference>
<feature type="transmembrane region" description="Helical" evidence="8">
    <location>
        <begin position="67"/>
        <end position="86"/>
    </location>
</feature>
<evidence type="ECO:0000256" key="1">
    <source>
        <dbReference type="ARBA" id="ARBA00004141"/>
    </source>
</evidence>
<evidence type="ECO:0000256" key="5">
    <source>
        <dbReference type="ARBA" id="ARBA00022989"/>
    </source>
</evidence>
<dbReference type="PANTHER" id="PTHR43829">
    <property type="entry name" value="AQUAPORIN OR AQUAGLYCEROPORIN RELATED"/>
    <property type="match status" value="1"/>
</dbReference>
<evidence type="ECO:0000256" key="4">
    <source>
        <dbReference type="ARBA" id="ARBA00022692"/>
    </source>
</evidence>
<dbReference type="Pfam" id="PF00230">
    <property type="entry name" value="MIP"/>
    <property type="match status" value="1"/>
</dbReference>
<dbReference type="PRINTS" id="PR00783">
    <property type="entry name" value="MINTRINSICP"/>
</dbReference>
<feature type="transmembrane region" description="Helical" evidence="8">
    <location>
        <begin position="256"/>
        <end position="275"/>
    </location>
</feature>
<dbReference type="EMBL" id="JAEUBG010005849">
    <property type="protein sequence ID" value="KAH3672157.1"/>
    <property type="molecule type" value="Genomic_DNA"/>
</dbReference>
<reference evidence="9" key="1">
    <citation type="journal article" date="2021" name="Open Biol.">
        <title>Shared evolutionary footprints suggest mitochondrial oxidative damage underlies multiple complex I losses in fungi.</title>
        <authorList>
            <person name="Schikora-Tamarit M.A."/>
            <person name="Marcet-Houben M."/>
            <person name="Nosek J."/>
            <person name="Gabaldon T."/>
        </authorList>
    </citation>
    <scope>NUCLEOTIDE SEQUENCE</scope>
    <source>
        <strain evidence="9">CBS2887</strain>
    </source>
</reference>
<keyword evidence="10" id="KW-1185">Reference proteome</keyword>
<dbReference type="SUPFAM" id="SSF81338">
    <property type="entry name" value="Aquaporin-like"/>
    <property type="match status" value="1"/>
</dbReference>
<dbReference type="InterPro" id="IPR023271">
    <property type="entry name" value="Aquaporin-like"/>
</dbReference>
<evidence type="ECO:0000256" key="7">
    <source>
        <dbReference type="RuleBase" id="RU000477"/>
    </source>
</evidence>
<dbReference type="NCBIfam" id="TIGR00861">
    <property type="entry name" value="MIP"/>
    <property type="match status" value="1"/>
</dbReference>
<accession>A0A9P8PHZ0</accession>
<sequence length="327" mass="35822">MTTAPASGLERAATNGEYQHHRKPKMYNFVQRYRYAFREYLAEFIGTLILVVFGDGVVAQLKVSSGSAANYTTVAMCWASAVFLGYQASAGISGAHLNPAVTCSAAVFRRFPMRKVPGYIFSQIFGGFIGAMIVYATYKESIANFDGGVRQAVGEHGTGGIFCTFPQDFLTTGGQISSEVVATALLQFGIFSMTDPYNAALGPSFPYGLWILIFAIGSAYGYQTGYALNAARDFGPRLAAAALGYPKEMFTYGHHYFWVPLIMPIFGGLLGAFVYDLLVYQGEDSPLNQPDFGLTERLDKMKNFQLSDLKPDFDIERYEAERAAESV</sequence>
<feature type="transmembrane region" description="Helical" evidence="8">
    <location>
        <begin position="40"/>
        <end position="61"/>
    </location>
</feature>
<comment type="caution">
    <text evidence="9">The sequence shown here is derived from an EMBL/GenBank/DDBJ whole genome shotgun (WGS) entry which is preliminary data.</text>
</comment>
<dbReference type="GO" id="GO:0015254">
    <property type="term" value="F:glycerol channel activity"/>
    <property type="evidence" value="ECO:0007669"/>
    <property type="project" value="TreeGrafter"/>
</dbReference>
<evidence type="ECO:0008006" key="11">
    <source>
        <dbReference type="Google" id="ProtNLM"/>
    </source>
</evidence>
<name>A0A9P8PHZ0_WICPI</name>
<dbReference type="InterPro" id="IPR000425">
    <property type="entry name" value="MIP"/>
</dbReference>
<dbReference type="PANTHER" id="PTHR43829:SF9">
    <property type="entry name" value="AQUAPORIN-9"/>
    <property type="match status" value="1"/>
</dbReference>
<keyword evidence="3 7" id="KW-0813">Transport</keyword>
<dbReference type="CDD" id="cd00333">
    <property type="entry name" value="MIP"/>
    <property type="match status" value="1"/>
</dbReference>
<feature type="transmembrane region" description="Helical" evidence="8">
    <location>
        <begin position="118"/>
        <end position="138"/>
    </location>
</feature>
<dbReference type="InterPro" id="IPR050363">
    <property type="entry name" value="MIP/Aquaporin"/>
</dbReference>
<comment type="subcellular location">
    <subcellularLocation>
        <location evidence="1">Membrane</location>
        <topology evidence="1">Multi-pass membrane protein</topology>
    </subcellularLocation>
</comment>